<dbReference type="VEuPathDB" id="TrichDB:TRFO_40905"/>
<dbReference type="GO" id="GO:0001006">
    <property type="term" value="F:RNA polymerase III type 3 promoter sequence-specific DNA binding"/>
    <property type="evidence" value="ECO:0007669"/>
    <property type="project" value="TreeGrafter"/>
</dbReference>
<keyword evidence="8" id="KW-1185">Reference proteome</keyword>
<dbReference type="GO" id="GO:0000978">
    <property type="term" value="F:RNA polymerase II cis-regulatory region sequence-specific DNA binding"/>
    <property type="evidence" value="ECO:0007669"/>
    <property type="project" value="TreeGrafter"/>
</dbReference>
<evidence type="ECO:0000313" key="8">
    <source>
        <dbReference type="Proteomes" id="UP000179807"/>
    </source>
</evidence>
<name>A0A1J4IZF3_9EUKA</name>
<feature type="domain" description="HTH myb-type" evidence="6">
    <location>
        <begin position="177"/>
        <end position="225"/>
    </location>
</feature>
<protein>
    <submittedName>
        <fullName evidence="7">Myb-like DNA-binding domain containing protein</fullName>
    </submittedName>
</protein>
<dbReference type="Gene3D" id="1.10.10.60">
    <property type="entry name" value="Homeodomain-like"/>
    <property type="match status" value="2"/>
</dbReference>
<dbReference type="InterPro" id="IPR017930">
    <property type="entry name" value="Myb_dom"/>
</dbReference>
<dbReference type="PROSITE" id="PS50090">
    <property type="entry name" value="MYB_LIKE"/>
    <property type="match status" value="2"/>
</dbReference>
<dbReference type="InterPro" id="IPR001005">
    <property type="entry name" value="SANT/Myb"/>
</dbReference>
<sequence length="296" mass="33073">MIDRSPIVETAMRIVRESEHFLTPELEDKIKLSLYSLTSSLLSHNKILASSESQNSSANSCLVDSREALEKTESLFMEEGISLNAIRHIQRLCSLTNAPLPPPGAALVSNRSGLFQMVKVSDRKWTHDEDDRLLVAVSLFGYDNWSKISQFVGSGRSRAHCLQRWIRTLNPFISSEPWSQEEDNMLSKNVDQFGEHSWITVASKMGNRTDLQCKYRYGQLTNMIHGPISSRDQIESPTIKIGTISDLSSSLTANLTNGISPNLSTENIGNWHGFELVSLMNSLKLTGKVQKPLPVP</sequence>
<dbReference type="GO" id="GO:0042796">
    <property type="term" value="P:snRNA transcription by RNA polymerase III"/>
    <property type="evidence" value="ECO:0007669"/>
    <property type="project" value="TreeGrafter"/>
</dbReference>
<evidence type="ECO:0000256" key="3">
    <source>
        <dbReference type="ARBA" id="ARBA00023163"/>
    </source>
</evidence>
<dbReference type="SUPFAM" id="SSF46689">
    <property type="entry name" value="Homeodomain-like"/>
    <property type="match status" value="1"/>
</dbReference>
<dbReference type="SMART" id="SM00717">
    <property type="entry name" value="SANT"/>
    <property type="match status" value="2"/>
</dbReference>
<dbReference type="AlphaFoldDB" id="A0A1J4IZF3"/>
<keyword evidence="1" id="KW-0805">Transcription regulation</keyword>
<evidence type="ECO:0000259" key="6">
    <source>
        <dbReference type="PROSITE" id="PS51294"/>
    </source>
</evidence>
<dbReference type="OrthoDB" id="342406at2759"/>
<reference evidence="7" key="1">
    <citation type="submission" date="2016-10" db="EMBL/GenBank/DDBJ databases">
        <authorList>
            <person name="Benchimol M."/>
            <person name="Almeida L.G."/>
            <person name="Vasconcelos A.T."/>
            <person name="Perreira-Neves A."/>
            <person name="Rosa I.A."/>
            <person name="Tasca T."/>
            <person name="Bogo M.R."/>
            <person name="de Souza W."/>
        </authorList>
    </citation>
    <scope>NUCLEOTIDE SEQUENCE [LARGE SCALE GENOMIC DNA]</scope>
    <source>
        <strain evidence="7">K</strain>
    </source>
</reference>
<dbReference type="InterPro" id="IPR009057">
    <property type="entry name" value="Homeodomain-like_sf"/>
</dbReference>
<dbReference type="GO" id="GO:0019185">
    <property type="term" value="C:snRNA-activating protein complex"/>
    <property type="evidence" value="ECO:0007669"/>
    <property type="project" value="TreeGrafter"/>
</dbReference>
<comment type="caution">
    <text evidence="7">The sequence shown here is derived from an EMBL/GenBank/DDBJ whole genome shotgun (WGS) entry which is preliminary data.</text>
</comment>
<dbReference type="RefSeq" id="XP_068345935.1">
    <property type="nucleotide sequence ID" value="XM_068513469.1"/>
</dbReference>
<dbReference type="PANTHER" id="PTHR46621">
    <property type="entry name" value="SNRNA-ACTIVATING PROTEIN COMPLEX SUBUNIT 4"/>
    <property type="match status" value="1"/>
</dbReference>
<proteinExistence type="predicted"/>
<evidence type="ECO:0000256" key="4">
    <source>
        <dbReference type="ARBA" id="ARBA00023242"/>
    </source>
</evidence>
<dbReference type="EMBL" id="MLAK01001467">
    <property type="protein sequence ID" value="OHS92798.1"/>
    <property type="molecule type" value="Genomic_DNA"/>
</dbReference>
<keyword evidence="3" id="KW-0804">Transcription</keyword>
<keyword evidence="4" id="KW-0539">Nucleus</keyword>
<dbReference type="Pfam" id="PF13921">
    <property type="entry name" value="Myb_DNA-bind_6"/>
    <property type="match status" value="1"/>
</dbReference>
<dbReference type="CDD" id="cd00167">
    <property type="entry name" value="SANT"/>
    <property type="match status" value="2"/>
</dbReference>
<evidence type="ECO:0000256" key="2">
    <source>
        <dbReference type="ARBA" id="ARBA00023125"/>
    </source>
</evidence>
<keyword evidence="2" id="KW-0238">DNA-binding</keyword>
<dbReference type="PANTHER" id="PTHR46621:SF1">
    <property type="entry name" value="SNRNA-ACTIVATING PROTEIN COMPLEX SUBUNIT 4"/>
    <property type="match status" value="1"/>
</dbReference>
<feature type="domain" description="Myb-like" evidence="5">
    <location>
        <begin position="117"/>
        <end position="169"/>
    </location>
</feature>
<evidence type="ECO:0000256" key="1">
    <source>
        <dbReference type="ARBA" id="ARBA00023015"/>
    </source>
</evidence>
<dbReference type="InterPro" id="IPR051575">
    <property type="entry name" value="Myb-like_DNA-bd"/>
</dbReference>
<feature type="domain" description="Myb-like" evidence="5">
    <location>
        <begin position="170"/>
        <end position="221"/>
    </location>
</feature>
<accession>A0A1J4IZF3</accession>
<organism evidence="7 8">
    <name type="scientific">Tritrichomonas foetus</name>
    <dbReference type="NCBI Taxonomy" id="1144522"/>
    <lineage>
        <taxon>Eukaryota</taxon>
        <taxon>Metamonada</taxon>
        <taxon>Parabasalia</taxon>
        <taxon>Tritrichomonadida</taxon>
        <taxon>Tritrichomonadidae</taxon>
        <taxon>Tritrichomonas</taxon>
    </lineage>
</organism>
<dbReference type="PROSITE" id="PS51294">
    <property type="entry name" value="HTH_MYB"/>
    <property type="match status" value="2"/>
</dbReference>
<evidence type="ECO:0000313" key="7">
    <source>
        <dbReference type="EMBL" id="OHS92798.1"/>
    </source>
</evidence>
<dbReference type="Proteomes" id="UP000179807">
    <property type="component" value="Unassembled WGS sequence"/>
</dbReference>
<evidence type="ECO:0000259" key="5">
    <source>
        <dbReference type="PROSITE" id="PS50090"/>
    </source>
</evidence>
<dbReference type="GO" id="GO:0042795">
    <property type="term" value="P:snRNA transcription by RNA polymerase II"/>
    <property type="evidence" value="ECO:0007669"/>
    <property type="project" value="TreeGrafter"/>
</dbReference>
<gene>
    <name evidence="7" type="ORF">TRFO_40905</name>
</gene>
<dbReference type="GeneID" id="94848173"/>
<feature type="domain" description="HTH myb-type" evidence="6">
    <location>
        <begin position="117"/>
        <end position="173"/>
    </location>
</feature>